<feature type="binding site" evidence="17">
    <location>
        <position position="402"/>
    </location>
    <ligand>
        <name>UDP-N-acetyl-alpha-D-glucosamine</name>
        <dbReference type="ChEBI" id="CHEBI:57705"/>
    </ligand>
</feature>
<dbReference type="SUPFAM" id="SSF51161">
    <property type="entry name" value="Trimeric LpxA-like enzymes"/>
    <property type="match status" value="1"/>
</dbReference>
<feature type="binding site" evidence="17">
    <location>
        <position position="376"/>
    </location>
    <ligand>
        <name>UDP-N-acetyl-alpha-D-glucosamine</name>
        <dbReference type="ChEBI" id="CHEBI:57705"/>
    </ligand>
</feature>
<dbReference type="RefSeq" id="WP_012675651.1">
    <property type="nucleotide sequence ID" value="NC_012440.1"/>
</dbReference>
<keyword evidence="11 17" id="KW-0511">Multifunctional enzyme</keyword>
<feature type="domain" description="Nucleotidyl transferase" evidence="18">
    <location>
        <begin position="11"/>
        <end position="240"/>
    </location>
</feature>
<dbReference type="AlphaFoldDB" id="C0QR66"/>
<dbReference type="UniPathway" id="UPA00113">
    <property type="reaction ID" value="UER00532"/>
</dbReference>
<dbReference type="EMBL" id="CP001230">
    <property type="protein sequence ID" value="ACO03412.1"/>
    <property type="molecule type" value="Genomic_DNA"/>
</dbReference>
<protein>
    <recommendedName>
        <fullName evidence="17">Bifunctional protein GlmU</fullName>
    </recommendedName>
    <domain>
        <recommendedName>
            <fullName evidence="17">UDP-N-acetylglucosamine pyrophosphorylase</fullName>
            <ecNumber evidence="17">2.7.7.23</ecNumber>
        </recommendedName>
        <alternativeName>
            <fullName evidence="17">N-acetylglucosamine-1-phosphate uridyltransferase</fullName>
        </alternativeName>
    </domain>
    <domain>
        <recommendedName>
            <fullName evidence="17">Glucosamine-1-phosphate N-acetyltransferase</fullName>
            <ecNumber evidence="17">2.3.1.157</ecNumber>
        </recommendedName>
    </domain>
</protein>
<accession>C0QR66</accession>
<sequence>MEHIHSGEKTKVIILAAGKGTRFRSEKPKVLHEILGKPMIFYVSLSARWINPEQIIYVVGHKKEEVKKAINCDRCVYVEQDQQLGTGHAVAAAKDYFKDYDGYVLIMNGDMPLIKGETLKNAISFMDALVRYEGANLGDMAGYRNENIAGVVLTAYMQDPTGYGRVIKDSQHRVLRIVEEKDASPQERSIKEVNTGIYIFYAPYLAEVIDQLENDNAQNEYYITDVIRLLRKKGKEVHSLIIPDPTEAIGINNRWDLARAENIMKMQYLSFWALNGATIHSPETVWIEFDVDLSKDVEIFPNVMLRGSTQIGEGTVIESNCIIKNSRIGKNVKILANTVIEDSVIQDNAVVGPFSRIRNNTVVGSEAVIGNFVEVKNSKIGDRTNVRHLSYIGDAEVGNDVNIGAGTITCNYDGFKKHKTVIKDKAFIGSDTMLVAPVTVGEEAITGSGSVITKDVPDKALAVERSAQKIIPNYAEIRKKKKGADE</sequence>
<evidence type="ECO:0000256" key="4">
    <source>
        <dbReference type="ARBA" id="ARBA00022679"/>
    </source>
</evidence>
<evidence type="ECO:0000256" key="1">
    <source>
        <dbReference type="ARBA" id="ARBA00005166"/>
    </source>
</evidence>
<dbReference type="SUPFAM" id="SSF53448">
    <property type="entry name" value="Nucleotide-diphospho-sugar transferases"/>
    <property type="match status" value="1"/>
</dbReference>
<evidence type="ECO:0000256" key="11">
    <source>
        <dbReference type="ARBA" id="ARBA00023268"/>
    </source>
</evidence>
<dbReference type="GO" id="GO:0009252">
    <property type="term" value="P:peptidoglycan biosynthetic process"/>
    <property type="evidence" value="ECO:0007669"/>
    <property type="project" value="UniProtKB-UniRule"/>
</dbReference>
<comment type="function">
    <text evidence="16 17">Catalyzes the last two sequential reactions in the de novo biosynthetic pathway for UDP-N-acetylglucosamine (UDP-GlcNAc). The C-terminal domain catalyzes the transfer of acetyl group from acetyl coenzyme A to glucosamine-1-phosphate (GlcN-1-P) to produce N-acetylglucosamine-1-phosphate (GlcNAc-1-P), which is converted into UDP-GlcNAc by the transfer of uridine 5-monophosphate (from uridine 5-triphosphate), a reaction catalyzed by the N-terminal domain.</text>
</comment>
<keyword evidence="4 17" id="KW-0808">Transferase</keyword>
<dbReference type="GO" id="GO:0005737">
    <property type="term" value="C:cytoplasm"/>
    <property type="evidence" value="ECO:0007669"/>
    <property type="project" value="UniProtKB-SubCell"/>
</dbReference>
<dbReference type="NCBIfam" id="TIGR01173">
    <property type="entry name" value="glmU"/>
    <property type="match status" value="1"/>
</dbReference>
<evidence type="ECO:0000256" key="8">
    <source>
        <dbReference type="ARBA" id="ARBA00022842"/>
    </source>
</evidence>
<feature type="binding site" evidence="17">
    <location>
        <position position="164"/>
    </location>
    <ligand>
        <name>UDP-N-acetyl-alpha-D-glucosamine</name>
        <dbReference type="ChEBI" id="CHEBI:57705"/>
    </ligand>
</feature>
<dbReference type="GO" id="GO:0016020">
    <property type="term" value="C:membrane"/>
    <property type="evidence" value="ECO:0007669"/>
    <property type="project" value="GOC"/>
</dbReference>
<feature type="binding site" evidence="17">
    <location>
        <position position="110"/>
    </location>
    <ligand>
        <name>Mg(2+)</name>
        <dbReference type="ChEBI" id="CHEBI:18420"/>
    </ligand>
</feature>
<dbReference type="Gene3D" id="2.160.10.10">
    <property type="entry name" value="Hexapeptide repeat proteins"/>
    <property type="match status" value="1"/>
</dbReference>
<dbReference type="InterPro" id="IPR005835">
    <property type="entry name" value="NTP_transferase_dom"/>
</dbReference>
<evidence type="ECO:0000259" key="18">
    <source>
        <dbReference type="Pfam" id="PF00483"/>
    </source>
</evidence>
<feature type="binding site" evidence="17">
    <location>
        <position position="448"/>
    </location>
    <ligand>
        <name>acetyl-CoA</name>
        <dbReference type="ChEBI" id="CHEBI:57288"/>
    </ligand>
</feature>
<dbReference type="InterPro" id="IPR038009">
    <property type="entry name" value="GlmU_C_LbH"/>
</dbReference>
<organism evidence="20 21">
    <name type="scientific">Persephonella marina (strain DSM 14350 / EX-H1)</name>
    <dbReference type="NCBI Taxonomy" id="123214"/>
    <lineage>
        <taxon>Bacteria</taxon>
        <taxon>Pseudomonadati</taxon>
        <taxon>Aquificota</taxon>
        <taxon>Aquificia</taxon>
        <taxon>Aquificales</taxon>
        <taxon>Hydrogenothermaceae</taxon>
        <taxon>Persephonella</taxon>
    </lineage>
</organism>
<evidence type="ECO:0000256" key="16">
    <source>
        <dbReference type="ARBA" id="ARBA00049628"/>
    </source>
</evidence>
<comment type="similarity">
    <text evidence="17">In the N-terminal section; belongs to the N-acetylglucosamine-1-phosphate uridyltransferase family.</text>
</comment>
<dbReference type="CDD" id="cd02540">
    <property type="entry name" value="GT2_GlmU_N_bac"/>
    <property type="match status" value="1"/>
</dbReference>
<dbReference type="EC" id="2.3.1.157" evidence="17"/>
<evidence type="ECO:0000256" key="10">
    <source>
        <dbReference type="ARBA" id="ARBA00022984"/>
    </source>
</evidence>
<dbReference type="GO" id="GO:0006048">
    <property type="term" value="P:UDP-N-acetylglucosamine biosynthetic process"/>
    <property type="evidence" value="ECO:0007669"/>
    <property type="project" value="UniProtKB-UniPathway"/>
</dbReference>
<dbReference type="CDD" id="cd03353">
    <property type="entry name" value="LbH_GlmU_C"/>
    <property type="match status" value="1"/>
</dbReference>
<dbReference type="GO" id="GO:0019134">
    <property type="term" value="F:glucosamine-1-phosphate N-acetyltransferase activity"/>
    <property type="evidence" value="ECO:0007669"/>
    <property type="project" value="UniProtKB-UniRule"/>
</dbReference>
<comment type="catalytic activity">
    <reaction evidence="14 17">
        <text>alpha-D-glucosamine 1-phosphate + acetyl-CoA = N-acetyl-alpha-D-glucosamine 1-phosphate + CoA + H(+)</text>
        <dbReference type="Rhea" id="RHEA:13725"/>
        <dbReference type="ChEBI" id="CHEBI:15378"/>
        <dbReference type="ChEBI" id="CHEBI:57287"/>
        <dbReference type="ChEBI" id="CHEBI:57288"/>
        <dbReference type="ChEBI" id="CHEBI:57776"/>
        <dbReference type="ChEBI" id="CHEBI:58516"/>
        <dbReference type="EC" id="2.3.1.157"/>
    </reaction>
</comment>
<feature type="binding site" evidence="17">
    <location>
        <position position="430"/>
    </location>
    <ligand>
        <name>acetyl-CoA</name>
        <dbReference type="ChEBI" id="CHEBI:57288"/>
    </ligand>
</feature>
<comment type="subunit">
    <text evidence="17">Homotrimer.</text>
</comment>
<dbReference type="KEGG" id="pmx:PERMA_1394"/>
<dbReference type="InterPro" id="IPR050065">
    <property type="entry name" value="GlmU-like"/>
</dbReference>
<comment type="caution">
    <text evidence="17">Lacks conserved residue(s) required for the propagation of feature annotation.</text>
</comment>
<dbReference type="GO" id="GO:0071555">
    <property type="term" value="P:cell wall organization"/>
    <property type="evidence" value="ECO:0007669"/>
    <property type="project" value="UniProtKB-KW"/>
</dbReference>
<evidence type="ECO:0000256" key="7">
    <source>
        <dbReference type="ARBA" id="ARBA00022737"/>
    </source>
</evidence>
<feature type="region of interest" description="N-acetyltransferase" evidence="17">
    <location>
        <begin position="276"/>
        <end position="486"/>
    </location>
</feature>
<comment type="pathway">
    <text evidence="2 17">Nucleotide-sugar biosynthesis; UDP-N-acetyl-alpha-D-glucosamine biosynthesis; UDP-N-acetyl-alpha-D-glucosamine from N-acetyl-alpha-D-glucosamine 1-phosphate: step 1/1.</text>
</comment>
<dbReference type="InterPro" id="IPR011004">
    <property type="entry name" value="Trimer_LpxA-like_sf"/>
</dbReference>
<dbReference type="UniPathway" id="UPA00973"/>
<keyword evidence="21" id="KW-1185">Reference proteome</keyword>
<dbReference type="Proteomes" id="UP000001366">
    <property type="component" value="Chromosome"/>
</dbReference>
<feature type="binding site" evidence="17">
    <location>
        <position position="29"/>
    </location>
    <ligand>
        <name>UDP-N-acetyl-alpha-D-glucosamine</name>
        <dbReference type="ChEBI" id="CHEBI:57705"/>
    </ligand>
</feature>
<dbReference type="Pfam" id="PF00483">
    <property type="entry name" value="NTP_transferase"/>
    <property type="match status" value="1"/>
</dbReference>
<comment type="pathway">
    <text evidence="17">Bacterial outer membrane biogenesis; LPS lipid A biosynthesis.</text>
</comment>
<evidence type="ECO:0000259" key="19">
    <source>
        <dbReference type="Pfam" id="PF25087"/>
    </source>
</evidence>
<feature type="binding site" evidence="17">
    <location>
        <position position="194"/>
    </location>
    <ligand>
        <name>UDP-N-acetyl-alpha-D-glucosamine</name>
        <dbReference type="ChEBI" id="CHEBI:57705"/>
    </ligand>
</feature>
<comment type="pathway">
    <text evidence="1 17">Nucleotide-sugar biosynthesis; UDP-N-acetyl-alpha-D-glucosamine biosynthesis; N-acetyl-alpha-D-glucosamine 1-phosphate from alpha-D-glucosamine 6-phosphate (route II): step 2/2.</text>
</comment>
<feature type="region of interest" description="Pyrophosphorylase" evidence="17">
    <location>
        <begin position="1"/>
        <end position="254"/>
    </location>
</feature>
<evidence type="ECO:0000256" key="13">
    <source>
        <dbReference type="ARBA" id="ARBA00023316"/>
    </source>
</evidence>
<keyword evidence="9 17" id="KW-0133">Cell shape</keyword>
<dbReference type="Gene3D" id="3.90.550.10">
    <property type="entry name" value="Spore Coat Polysaccharide Biosynthesis Protein SpsA, Chain A"/>
    <property type="match status" value="1"/>
</dbReference>
<keyword evidence="10 17" id="KW-0573">Peptidoglycan synthesis</keyword>
<reference evidence="20 21" key="1">
    <citation type="journal article" date="2009" name="J. Bacteriol.">
        <title>Complete and draft genome sequences of six members of the Aquificales.</title>
        <authorList>
            <person name="Reysenbach A.L."/>
            <person name="Hamamura N."/>
            <person name="Podar M."/>
            <person name="Griffiths E."/>
            <person name="Ferreira S."/>
            <person name="Hochstein R."/>
            <person name="Heidelberg J."/>
            <person name="Johnson J."/>
            <person name="Mead D."/>
            <person name="Pohorille A."/>
            <person name="Sarmiento M."/>
            <person name="Schweighofer K."/>
            <person name="Seshadri R."/>
            <person name="Voytek M.A."/>
        </authorList>
    </citation>
    <scope>NUCLEOTIDE SEQUENCE [LARGE SCALE GENOMIC DNA]</scope>
    <source>
        <strain evidence="21">DSM 14350 / EX-H1</strain>
    </source>
</reference>
<evidence type="ECO:0000256" key="15">
    <source>
        <dbReference type="ARBA" id="ARBA00048493"/>
    </source>
</evidence>
<evidence type="ECO:0000256" key="12">
    <source>
        <dbReference type="ARBA" id="ARBA00023315"/>
    </source>
</evidence>
<dbReference type="PaxDb" id="123214-PERMA_1394"/>
<dbReference type="GO" id="GO:0003977">
    <property type="term" value="F:UDP-N-acetylglucosamine diphosphorylase activity"/>
    <property type="evidence" value="ECO:0007669"/>
    <property type="project" value="UniProtKB-UniRule"/>
</dbReference>
<comment type="cofactor">
    <cofactor evidence="17">
        <name>Mg(2+)</name>
        <dbReference type="ChEBI" id="CHEBI:18420"/>
    </cofactor>
    <text evidence="17">Binds 1 Mg(2+) ion per subunit.</text>
</comment>
<dbReference type="HOGENOM" id="CLU_029499_15_2_0"/>
<feature type="domain" description="Mannose-1-phosphate guanyltransferase C-terminal" evidence="19">
    <location>
        <begin position="292"/>
        <end position="366"/>
    </location>
</feature>
<feature type="binding site" evidence="17">
    <location>
        <begin position="15"/>
        <end position="18"/>
    </location>
    <ligand>
        <name>UDP-N-acetyl-alpha-D-glucosamine</name>
        <dbReference type="ChEBI" id="CHEBI:57705"/>
    </ligand>
</feature>
<proteinExistence type="inferred from homology"/>
<keyword evidence="7 17" id="KW-0677">Repeat</keyword>
<keyword evidence="12 17" id="KW-0012">Acyltransferase</keyword>
<evidence type="ECO:0000256" key="2">
    <source>
        <dbReference type="ARBA" id="ARBA00005208"/>
    </source>
</evidence>
<dbReference type="GO" id="GO:0000902">
    <property type="term" value="P:cell morphogenesis"/>
    <property type="evidence" value="ECO:0007669"/>
    <property type="project" value="UniProtKB-UniRule"/>
</dbReference>
<feature type="binding site" evidence="17">
    <location>
        <position position="391"/>
    </location>
    <ligand>
        <name>UDP-N-acetyl-alpha-D-glucosamine</name>
        <dbReference type="ChEBI" id="CHEBI:57705"/>
    </ligand>
</feature>
<keyword evidence="13 17" id="KW-0961">Cell wall biogenesis/degradation</keyword>
<feature type="binding site" evidence="17">
    <location>
        <position position="358"/>
    </location>
    <ligand>
        <name>UDP-N-acetyl-alpha-D-glucosamine</name>
        <dbReference type="ChEBI" id="CHEBI:57705"/>
    </ligand>
</feature>
<dbReference type="InterPro" id="IPR056729">
    <property type="entry name" value="GMPPB_C"/>
</dbReference>
<dbReference type="GO" id="GO:0000287">
    <property type="term" value="F:magnesium ion binding"/>
    <property type="evidence" value="ECO:0007669"/>
    <property type="project" value="UniProtKB-UniRule"/>
</dbReference>
<keyword evidence="6 17" id="KW-0479">Metal-binding</keyword>
<feature type="binding site" evidence="17">
    <location>
        <position position="80"/>
    </location>
    <ligand>
        <name>UDP-N-acetyl-alpha-D-glucosamine</name>
        <dbReference type="ChEBI" id="CHEBI:57705"/>
    </ligand>
</feature>
<keyword evidence="8 17" id="KW-0460">Magnesium</keyword>
<dbReference type="Pfam" id="PF25087">
    <property type="entry name" value="GMPPB_C"/>
    <property type="match status" value="1"/>
</dbReference>
<keyword evidence="3 17" id="KW-0963">Cytoplasm</keyword>
<dbReference type="GO" id="GO:0008360">
    <property type="term" value="P:regulation of cell shape"/>
    <property type="evidence" value="ECO:0007669"/>
    <property type="project" value="UniProtKB-KW"/>
</dbReference>
<feature type="region of interest" description="Linker" evidence="17">
    <location>
        <begin position="255"/>
        <end position="275"/>
    </location>
</feature>
<dbReference type="PANTHER" id="PTHR43584:SF3">
    <property type="entry name" value="BIFUNCTIONAL PROTEIN GLMU"/>
    <property type="match status" value="1"/>
</dbReference>
<comment type="catalytic activity">
    <reaction evidence="15 17">
        <text>N-acetyl-alpha-D-glucosamine 1-phosphate + UTP + H(+) = UDP-N-acetyl-alpha-D-glucosamine + diphosphate</text>
        <dbReference type="Rhea" id="RHEA:13509"/>
        <dbReference type="ChEBI" id="CHEBI:15378"/>
        <dbReference type="ChEBI" id="CHEBI:33019"/>
        <dbReference type="ChEBI" id="CHEBI:46398"/>
        <dbReference type="ChEBI" id="CHEBI:57705"/>
        <dbReference type="ChEBI" id="CHEBI:57776"/>
        <dbReference type="EC" id="2.7.7.23"/>
    </reaction>
</comment>
<dbReference type="STRING" id="123214.PERMA_1394"/>
<gene>
    <name evidence="17 20" type="primary">glmU</name>
    <name evidence="20" type="ordered locus">PERMA_1394</name>
</gene>
<dbReference type="EC" id="2.7.7.23" evidence="17"/>
<evidence type="ECO:0000256" key="9">
    <source>
        <dbReference type="ARBA" id="ARBA00022960"/>
    </source>
</evidence>
<evidence type="ECO:0000313" key="20">
    <source>
        <dbReference type="EMBL" id="ACO03412.1"/>
    </source>
</evidence>
<comment type="subcellular location">
    <subcellularLocation>
        <location evidence="17">Cytoplasm</location>
    </subcellularLocation>
</comment>
<evidence type="ECO:0000256" key="5">
    <source>
        <dbReference type="ARBA" id="ARBA00022695"/>
    </source>
</evidence>
<dbReference type="OrthoDB" id="9775031at2"/>
<feature type="binding site" evidence="17">
    <location>
        <position position="252"/>
    </location>
    <ligand>
        <name>UDP-N-acetyl-alpha-D-glucosamine</name>
        <dbReference type="ChEBI" id="CHEBI:57705"/>
    </ligand>
</feature>
<comment type="similarity">
    <text evidence="17">In the C-terminal section; belongs to the transferase hexapeptide repeat family.</text>
</comment>
<dbReference type="PANTHER" id="PTHR43584">
    <property type="entry name" value="NUCLEOTIDYL TRANSFERASE"/>
    <property type="match status" value="1"/>
</dbReference>
<dbReference type="InterPro" id="IPR029044">
    <property type="entry name" value="Nucleotide-diphossugar_trans"/>
</dbReference>
<evidence type="ECO:0000256" key="6">
    <source>
        <dbReference type="ARBA" id="ARBA00022723"/>
    </source>
</evidence>
<feature type="binding site" evidence="17">
    <location>
        <begin position="85"/>
        <end position="86"/>
    </location>
    <ligand>
        <name>UDP-N-acetyl-alpha-D-glucosamine</name>
        <dbReference type="ChEBI" id="CHEBI:57705"/>
    </ligand>
</feature>
<feature type="binding site" evidence="17">
    <location>
        <position position="252"/>
    </location>
    <ligand>
        <name>Mg(2+)</name>
        <dbReference type="ChEBI" id="CHEBI:18420"/>
    </ligand>
</feature>
<feature type="binding site" evidence="17">
    <location>
        <position position="405"/>
    </location>
    <ligand>
        <name>acetyl-CoA</name>
        <dbReference type="ChEBI" id="CHEBI:57288"/>
    </ligand>
</feature>
<feature type="binding site" evidence="17">
    <location>
        <begin position="411"/>
        <end position="412"/>
    </location>
    <ligand>
        <name>acetyl-CoA</name>
        <dbReference type="ChEBI" id="CHEBI:57288"/>
    </ligand>
</feature>
<evidence type="ECO:0000256" key="14">
    <source>
        <dbReference type="ARBA" id="ARBA00048247"/>
    </source>
</evidence>
<evidence type="ECO:0000256" key="17">
    <source>
        <dbReference type="HAMAP-Rule" id="MF_01631"/>
    </source>
</evidence>
<dbReference type="HAMAP" id="MF_01631">
    <property type="entry name" value="GlmU"/>
    <property type="match status" value="1"/>
</dbReference>
<feature type="active site" description="Proton acceptor" evidence="17">
    <location>
        <position position="388"/>
    </location>
</feature>
<evidence type="ECO:0000313" key="21">
    <source>
        <dbReference type="Proteomes" id="UP000001366"/>
    </source>
</evidence>
<dbReference type="InterPro" id="IPR005882">
    <property type="entry name" value="Bifunctional_GlmU"/>
</dbReference>
<feature type="binding site" evidence="17">
    <location>
        <position position="465"/>
    </location>
    <ligand>
        <name>acetyl-CoA</name>
        <dbReference type="ChEBI" id="CHEBI:57288"/>
    </ligand>
</feature>
<evidence type="ECO:0000256" key="3">
    <source>
        <dbReference type="ARBA" id="ARBA00022490"/>
    </source>
</evidence>
<dbReference type="GO" id="GO:0009245">
    <property type="term" value="P:lipid A biosynthetic process"/>
    <property type="evidence" value="ECO:0007669"/>
    <property type="project" value="UniProtKB-UniRule"/>
</dbReference>
<feature type="binding site" evidence="17">
    <location>
        <position position="179"/>
    </location>
    <ligand>
        <name>UDP-N-acetyl-alpha-D-glucosamine</name>
        <dbReference type="ChEBI" id="CHEBI:57705"/>
    </ligand>
</feature>
<dbReference type="SMR" id="C0QR66"/>
<keyword evidence="5 17" id="KW-0548">Nucleotidyltransferase</keyword>
<name>C0QR66_PERMH</name>
<dbReference type="eggNOG" id="COG1207">
    <property type="taxonomic scope" value="Bacteria"/>
</dbReference>